<keyword evidence="6" id="KW-1185">Reference proteome</keyword>
<evidence type="ECO:0000256" key="3">
    <source>
        <dbReference type="SAM" id="SignalP"/>
    </source>
</evidence>
<sequence length="172" mass="19073">MRLALICFSVCLLVSCYPVQPAAVLESGVRVTDAAKVVIDKIKAGKEFRYGVFFVKNETVIDLESTGSRTSTYNDYLKNLKVVKPTGKECRYGVLDFEFQCKSSPDKKRDKLVLMSWCPDDVKVRSKFIHAASVEGMKKALTGISAFVQASDDEQASLVEVQDKLTRTVTAC</sequence>
<dbReference type="STRING" id="6669.E9GHV6"/>
<dbReference type="Gene3D" id="3.40.20.10">
    <property type="entry name" value="Severin"/>
    <property type="match status" value="1"/>
</dbReference>
<dbReference type="Proteomes" id="UP000000305">
    <property type="component" value="Unassembled WGS sequence"/>
</dbReference>
<dbReference type="SUPFAM" id="SSF55753">
    <property type="entry name" value="Actin depolymerizing proteins"/>
    <property type="match status" value="1"/>
</dbReference>
<dbReference type="HOGENOM" id="CLU_094004_3_2_1"/>
<dbReference type="GO" id="GO:0051014">
    <property type="term" value="P:actin filament severing"/>
    <property type="evidence" value="ECO:0000318"/>
    <property type="project" value="GO_Central"/>
</dbReference>
<evidence type="ECO:0000313" key="6">
    <source>
        <dbReference type="Proteomes" id="UP000000305"/>
    </source>
</evidence>
<feature type="domain" description="ADF-H" evidence="4">
    <location>
        <begin position="28"/>
        <end position="166"/>
    </location>
</feature>
<keyword evidence="3" id="KW-0732">Signal</keyword>
<dbReference type="OrthoDB" id="10249245at2759"/>
<feature type="chain" id="PRO_5003237478" description="ADF-H domain-containing protein" evidence="3">
    <location>
        <begin position="17"/>
        <end position="172"/>
    </location>
</feature>
<comment type="similarity">
    <text evidence="1">Belongs to the actin-binding proteins ADF family.</text>
</comment>
<evidence type="ECO:0000313" key="5">
    <source>
        <dbReference type="EMBL" id="EFX80901.1"/>
    </source>
</evidence>
<organism evidence="5 6">
    <name type="scientific">Daphnia pulex</name>
    <name type="common">Water flea</name>
    <dbReference type="NCBI Taxonomy" id="6669"/>
    <lineage>
        <taxon>Eukaryota</taxon>
        <taxon>Metazoa</taxon>
        <taxon>Ecdysozoa</taxon>
        <taxon>Arthropoda</taxon>
        <taxon>Crustacea</taxon>
        <taxon>Branchiopoda</taxon>
        <taxon>Diplostraca</taxon>
        <taxon>Cladocera</taxon>
        <taxon>Anomopoda</taxon>
        <taxon>Daphniidae</taxon>
        <taxon>Daphnia</taxon>
    </lineage>
</organism>
<reference evidence="5 6" key="1">
    <citation type="journal article" date="2011" name="Science">
        <title>The ecoresponsive genome of Daphnia pulex.</title>
        <authorList>
            <person name="Colbourne J.K."/>
            <person name="Pfrender M.E."/>
            <person name="Gilbert D."/>
            <person name="Thomas W.K."/>
            <person name="Tucker A."/>
            <person name="Oakley T.H."/>
            <person name="Tokishita S."/>
            <person name="Aerts A."/>
            <person name="Arnold G.J."/>
            <person name="Basu M.K."/>
            <person name="Bauer D.J."/>
            <person name="Caceres C.E."/>
            <person name="Carmel L."/>
            <person name="Casola C."/>
            <person name="Choi J.H."/>
            <person name="Detter J.C."/>
            <person name="Dong Q."/>
            <person name="Dusheyko S."/>
            <person name="Eads B.D."/>
            <person name="Frohlich T."/>
            <person name="Geiler-Samerotte K.A."/>
            <person name="Gerlach D."/>
            <person name="Hatcher P."/>
            <person name="Jogdeo S."/>
            <person name="Krijgsveld J."/>
            <person name="Kriventseva E.V."/>
            <person name="Kultz D."/>
            <person name="Laforsch C."/>
            <person name="Lindquist E."/>
            <person name="Lopez J."/>
            <person name="Manak J.R."/>
            <person name="Muller J."/>
            <person name="Pangilinan J."/>
            <person name="Patwardhan R.P."/>
            <person name="Pitluck S."/>
            <person name="Pritham E.J."/>
            <person name="Rechtsteiner A."/>
            <person name="Rho M."/>
            <person name="Rogozin I.B."/>
            <person name="Sakarya O."/>
            <person name="Salamov A."/>
            <person name="Schaack S."/>
            <person name="Shapiro H."/>
            <person name="Shiga Y."/>
            <person name="Skalitzky C."/>
            <person name="Smith Z."/>
            <person name="Souvorov A."/>
            <person name="Sung W."/>
            <person name="Tang Z."/>
            <person name="Tsuchiya D."/>
            <person name="Tu H."/>
            <person name="Vos H."/>
            <person name="Wang M."/>
            <person name="Wolf Y.I."/>
            <person name="Yamagata H."/>
            <person name="Yamada T."/>
            <person name="Ye Y."/>
            <person name="Shaw J.R."/>
            <person name="Andrews J."/>
            <person name="Crease T.J."/>
            <person name="Tang H."/>
            <person name="Lucas S.M."/>
            <person name="Robertson H.M."/>
            <person name="Bork P."/>
            <person name="Koonin E.V."/>
            <person name="Zdobnov E.M."/>
            <person name="Grigoriev I.V."/>
            <person name="Lynch M."/>
            <person name="Boore J.L."/>
        </authorList>
    </citation>
    <scope>NUCLEOTIDE SEQUENCE [LARGE SCALE GENOMIC DNA]</scope>
</reference>
<feature type="signal peptide" evidence="3">
    <location>
        <begin position="1"/>
        <end position="16"/>
    </location>
</feature>
<dbReference type="Pfam" id="PF00241">
    <property type="entry name" value="Cofilin_ADF"/>
    <property type="match status" value="1"/>
</dbReference>
<dbReference type="InParanoid" id="E9GHV6"/>
<dbReference type="GO" id="GO:0005737">
    <property type="term" value="C:cytoplasm"/>
    <property type="evidence" value="ECO:0000318"/>
    <property type="project" value="GO_Central"/>
</dbReference>
<evidence type="ECO:0000256" key="1">
    <source>
        <dbReference type="ARBA" id="ARBA00006844"/>
    </source>
</evidence>
<dbReference type="CDD" id="cd11286">
    <property type="entry name" value="ADF_cofilin_like"/>
    <property type="match status" value="1"/>
</dbReference>
<accession>E9GHV6</accession>
<dbReference type="AlphaFoldDB" id="E9GHV6"/>
<dbReference type="GO" id="GO:0030043">
    <property type="term" value="P:actin filament fragmentation"/>
    <property type="evidence" value="ECO:0000318"/>
    <property type="project" value="GO_Central"/>
</dbReference>
<proteinExistence type="inferred from homology"/>
<gene>
    <name evidence="5" type="ORF">DAPPUDRAFT_299654</name>
</gene>
<dbReference type="eggNOG" id="KOG1735">
    <property type="taxonomic scope" value="Eukaryota"/>
</dbReference>
<dbReference type="KEGG" id="dpx:DAPPUDRAFT_299654"/>
<dbReference type="InterPro" id="IPR029006">
    <property type="entry name" value="ADF-H/Gelsolin-like_dom_sf"/>
</dbReference>
<dbReference type="SMART" id="SM00102">
    <property type="entry name" value="ADF"/>
    <property type="match status" value="1"/>
</dbReference>
<dbReference type="InterPro" id="IPR002108">
    <property type="entry name" value="ADF-H"/>
</dbReference>
<dbReference type="EMBL" id="GL732545">
    <property type="protein sequence ID" value="EFX80901.1"/>
    <property type="molecule type" value="Genomic_DNA"/>
</dbReference>
<name>E9GHV6_DAPPU</name>
<dbReference type="GO" id="GO:0051015">
    <property type="term" value="F:actin filament binding"/>
    <property type="evidence" value="ECO:0000318"/>
    <property type="project" value="GO_Central"/>
</dbReference>
<evidence type="ECO:0000256" key="2">
    <source>
        <dbReference type="ARBA" id="ARBA00023203"/>
    </source>
</evidence>
<protein>
    <recommendedName>
        <fullName evidence="4">ADF-H domain-containing protein</fullName>
    </recommendedName>
</protein>
<dbReference type="PROSITE" id="PS51257">
    <property type="entry name" value="PROKAR_LIPOPROTEIN"/>
    <property type="match status" value="1"/>
</dbReference>
<dbReference type="PANTHER" id="PTHR11913">
    <property type="entry name" value="COFILIN-RELATED"/>
    <property type="match status" value="1"/>
</dbReference>
<dbReference type="InterPro" id="IPR017904">
    <property type="entry name" value="ADF/Cofilin"/>
</dbReference>
<keyword evidence="2" id="KW-0009">Actin-binding</keyword>
<dbReference type="OMA" id="FTACMPA"/>
<evidence type="ECO:0000259" key="4">
    <source>
        <dbReference type="PROSITE" id="PS51263"/>
    </source>
</evidence>
<dbReference type="GO" id="GO:0015629">
    <property type="term" value="C:actin cytoskeleton"/>
    <property type="evidence" value="ECO:0000318"/>
    <property type="project" value="GO_Central"/>
</dbReference>
<dbReference type="PROSITE" id="PS51263">
    <property type="entry name" value="ADF_H"/>
    <property type="match status" value="1"/>
</dbReference>
<dbReference type="PhylomeDB" id="E9GHV6"/>